<dbReference type="InterPro" id="IPR000276">
    <property type="entry name" value="GPCR_Rhodpsn"/>
</dbReference>
<proteinExistence type="predicted"/>
<feature type="region of interest" description="Disordered" evidence="9">
    <location>
        <begin position="21"/>
        <end position="41"/>
    </location>
</feature>
<dbReference type="Pfam" id="PF00001">
    <property type="entry name" value="7tm_1"/>
    <property type="match status" value="1"/>
</dbReference>
<evidence type="ECO:0000256" key="7">
    <source>
        <dbReference type="ARBA" id="ARBA00023170"/>
    </source>
</evidence>
<dbReference type="PANTHER" id="PTHR24249">
    <property type="entry name" value="HISTAMINE RECEPTOR-RELATED G-PROTEIN COUPLED RECEPTOR"/>
    <property type="match status" value="1"/>
</dbReference>
<name>A0A9Q9WQZ4_CYPCA</name>
<keyword evidence="2" id="KW-1003">Cell membrane</keyword>
<keyword evidence="4 10" id="KW-1133">Transmembrane helix</keyword>
<dbReference type="CDD" id="cd15055">
    <property type="entry name" value="7tmA_TAARs"/>
    <property type="match status" value="1"/>
</dbReference>
<evidence type="ECO:0000256" key="10">
    <source>
        <dbReference type="SAM" id="Phobius"/>
    </source>
</evidence>
<dbReference type="InterPro" id="IPR050569">
    <property type="entry name" value="TAAR"/>
</dbReference>
<dbReference type="KEGG" id="ccar:122138629"/>
<protein>
    <submittedName>
        <fullName evidence="12">Trace amine-associated receptor 13c-like</fullName>
    </submittedName>
</protein>
<evidence type="ECO:0000256" key="9">
    <source>
        <dbReference type="SAM" id="MobiDB-lite"/>
    </source>
</evidence>
<feature type="transmembrane region" description="Helical" evidence="10">
    <location>
        <begin position="357"/>
        <end position="377"/>
    </location>
</feature>
<dbReference type="GO" id="GO:0005886">
    <property type="term" value="C:plasma membrane"/>
    <property type="evidence" value="ECO:0007669"/>
    <property type="project" value="UniProtKB-SubCell"/>
</dbReference>
<sequence length="439" mass="49651">MSSSAGSEQSKSSLTGSIAVTGQAGSSQVDTTDNSGGTAFTNDSFDHNMTCWVLPPYKELKRAPPPREILQHTTPPLEKLQQWVVDGLVNLIQTLYKRKHSKGEQNKLLTGGDLLMANECFPAINSSCIKGKRSSFEHNITYMFVLLLSAWTVFLNLLVIISISHFKKLHTPTNLIILPLAVDDMLVGIFLIPIKGIKQIETCWYFGDTYCGLFVIIARLLLITSLSNLVLIAVDRYMAVCHPLQYPQKMTTTKTLISICLCWFCCSVYTIWFVISNRYFNMSDKILCYGQCIVLMTSAWRFIDLIVSFIFPCTVIITAYLRIFYVVQRQVRVINSQMNGVKCVMDISVRRKTESKAALTLGIIVTAYLLCWIPFFICSQTKTVSSTTLTFLTWTIYINSGLNPIVYALFYHWFRISVKNILTLRIFQPASSLMDIGRL</sequence>
<feature type="transmembrane region" description="Helical" evidence="10">
    <location>
        <begin position="175"/>
        <end position="197"/>
    </location>
</feature>
<dbReference type="PROSITE" id="PS50262">
    <property type="entry name" value="G_PROTEIN_RECEP_F1_2"/>
    <property type="match status" value="1"/>
</dbReference>
<organism evidence="12">
    <name type="scientific">Cyprinus carpio</name>
    <name type="common">Common carp</name>
    <dbReference type="NCBI Taxonomy" id="7962"/>
    <lineage>
        <taxon>Eukaryota</taxon>
        <taxon>Metazoa</taxon>
        <taxon>Chordata</taxon>
        <taxon>Craniata</taxon>
        <taxon>Vertebrata</taxon>
        <taxon>Euteleostomi</taxon>
        <taxon>Actinopterygii</taxon>
        <taxon>Neopterygii</taxon>
        <taxon>Teleostei</taxon>
        <taxon>Ostariophysi</taxon>
        <taxon>Cypriniformes</taxon>
        <taxon>Cyprinidae</taxon>
        <taxon>Cyprininae</taxon>
        <taxon>Cyprinus</taxon>
    </lineage>
</organism>
<accession>A0A9Q9WQZ4</accession>
<keyword evidence="6 10" id="KW-0472">Membrane</keyword>
<dbReference type="PANTHER" id="PTHR24249:SF381">
    <property type="entry name" value="TRACE AMINE ASSOCIATED RECEPTOR 19P-RELATED"/>
    <property type="match status" value="1"/>
</dbReference>
<feature type="transmembrane region" description="Helical" evidence="10">
    <location>
        <begin position="209"/>
        <end position="234"/>
    </location>
</feature>
<evidence type="ECO:0000256" key="1">
    <source>
        <dbReference type="ARBA" id="ARBA00004651"/>
    </source>
</evidence>
<dbReference type="GeneID" id="122138629"/>
<evidence type="ECO:0000256" key="4">
    <source>
        <dbReference type="ARBA" id="ARBA00022989"/>
    </source>
</evidence>
<reference evidence="12" key="1">
    <citation type="submission" date="2025-08" db="UniProtKB">
        <authorList>
            <consortium name="RefSeq"/>
        </authorList>
    </citation>
    <scope>IDENTIFICATION</scope>
    <source>
        <tissue evidence="12">Muscle</tissue>
    </source>
</reference>
<feature type="transmembrane region" description="Helical" evidence="10">
    <location>
        <begin position="309"/>
        <end position="327"/>
    </location>
</feature>
<dbReference type="FunFam" id="1.20.1070.10:FF:000279">
    <property type="entry name" value="Trace amine-associated receptor 16f"/>
    <property type="match status" value="1"/>
</dbReference>
<dbReference type="SUPFAM" id="SSF81321">
    <property type="entry name" value="Family A G protein-coupled receptor-like"/>
    <property type="match status" value="1"/>
</dbReference>
<evidence type="ECO:0000256" key="5">
    <source>
        <dbReference type="ARBA" id="ARBA00023040"/>
    </source>
</evidence>
<dbReference type="GO" id="GO:0001594">
    <property type="term" value="F:trace-amine receptor activity"/>
    <property type="evidence" value="ECO:0007669"/>
    <property type="project" value="TreeGrafter"/>
</dbReference>
<evidence type="ECO:0000256" key="2">
    <source>
        <dbReference type="ARBA" id="ARBA00022475"/>
    </source>
</evidence>
<keyword evidence="7" id="KW-0675">Receptor</keyword>
<dbReference type="OrthoDB" id="10042731at2759"/>
<evidence type="ECO:0000256" key="6">
    <source>
        <dbReference type="ARBA" id="ARBA00023136"/>
    </source>
</evidence>
<evidence type="ECO:0000256" key="8">
    <source>
        <dbReference type="ARBA" id="ARBA00023224"/>
    </source>
</evidence>
<dbReference type="Proteomes" id="UP001155660">
    <property type="component" value="Chromosome B10"/>
</dbReference>
<keyword evidence="3 10" id="KW-0812">Transmembrane</keyword>
<keyword evidence="8" id="KW-0807">Transducer</keyword>
<dbReference type="RefSeq" id="XP_042587972.1">
    <property type="nucleotide sequence ID" value="XM_042732038.1"/>
</dbReference>
<feature type="domain" description="G-protein coupled receptors family 1 profile" evidence="11">
    <location>
        <begin position="155"/>
        <end position="407"/>
    </location>
</feature>
<evidence type="ECO:0000313" key="12">
    <source>
        <dbReference type="RefSeq" id="XP_042587972.1"/>
    </source>
</evidence>
<dbReference type="PROSITE" id="PS00237">
    <property type="entry name" value="G_PROTEIN_RECEP_F1_1"/>
    <property type="match status" value="1"/>
</dbReference>
<evidence type="ECO:0000259" key="11">
    <source>
        <dbReference type="PROSITE" id="PS50262"/>
    </source>
</evidence>
<dbReference type="InterPro" id="IPR017452">
    <property type="entry name" value="GPCR_Rhodpsn_7TM"/>
</dbReference>
<comment type="subcellular location">
    <subcellularLocation>
        <location evidence="1">Cell membrane</location>
        <topology evidence="1">Multi-pass membrane protein</topology>
    </subcellularLocation>
</comment>
<evidence type="ECO:0000256" key="3">
    <source>
        <dbReference type="ARBA" id="ARBA00022692"/>
    </source>
</evidence>
<feature type="transmembrane region" description="Helical" evidence="10">
    <location>
        <begin position="140"/>
        <end position="163"/>
    </location>
</feature>
<feature type="transmembrane region" description="Helical" evidence="10">
    <location>
        <begin position="254"/>
        <end position="274"/>
    </location>
</feature>
<keyword evidence="5" id="KW-0297">G-protein coupled receptor</keyword>
<feature type="transmembrane region" description="Helical" evidence="10">
    <location>
        <begin position="389"/>
        <end position="410"/>
    </location>
</feature>
<dbReference type="AlphaFoldDB" id="A0A9Q9WQZ4"/>
<gene>
    <name evidence="12" type="primary">LOC122138629</name>
</gene>